<evidence type="ECO:0008006" key="4">
    <source>
        <dbReference type="Google" id="ProtNLM"/>
    </source>
</evidence>
<feature type="signal peptide" evidence="1">
    <location>
        <begin position="1"/>
        <end position="31"/>
    </location>
</feature>
<dbReference type="PROSITE" id="PS51257">
    <property type="entry name" value="PROKAR_LIPOPROTEIN"/>
    <property type="match status" value="1"/>
</dbReference>
<gene>
    <name evidence="2" type="ORF">HNQ01_004311</name>
</gene>
<feature type="chain" id="PRO_5047190425" description="Carboxypeptidase regulatory-like domain-containing protein" evidence="1">
    <location>
        <begin position="32"/>
        <end position="824"/>
    </location>
</feature>
<evidence type="ECO:0000313" key="3">
    <source>
        <dbReference type="Proteomes" id="UP001516061"/>
    </source>
</evidence>
<evidence type="ECO:0000313" key="2">
    <source>
        <dbReference type="EMBL" id="NRT58542.1"/>
    </source>
</evidence>
<accession>A0ABX2GAA7</accession>
<protein>
    <recommendedName>
        <fullName evidence="4">Carboxypeptidase regulatory-like domain-containing protein</fullName>
    </recommendedName>
</protein>
<evidence type="ECO:0000256" key="1">
    <source>
        <dbReference type="SAM" id="SignalP"/>
    </source>
</evidence>
<organism evidence="2 3">
    <name type="scientific">Sphaerotilus uruguayifluvii</name>
    <dbReference type="NCBI Taxonomy" id="2735897"/>
    <lineage>
        <taxon>Bacteria</taxon>
        <taxon>Pseudomonadati</taxon>
        <taxon>Pseudomonadota</taxon>
        <taxon>Betaproteobacteria</taxon>
        <taxon>Burkholderiales</taxon>
        <taxon>Sphaerotilaceae</taxon>
        <taxon>Sphaerotilus</taxon>
    </lineage>
</organism>
<name>A0ABX2GAA7_9BURK</name>
<comment type="caution">
    <text evidence="2">The sequence shown here is derived from an EMBL/GenBank/DDBJ whole genome shotgun (WGS) entry which is preliminary data.</text>
</comment>
<dbReference type="EMBL" id="JABSNM010000032">
    <property type="protein sequence ID" value="NRT58542.1"/>
    <property type="molecule type" value="Genomic_DNA"/>
</dbReference>
<reference evidence="2 3" key="1">
    <citation type="submission" date="2020-05" db="EMBL/GenBank/DDBJ databases">
        <title>Genomic Encyclopedia of Type Strains, Phase IV (KMG-V): Genome sequencing to study the core and pangenomes of soil and plant-associated prokaryotes.</title>
        <authorList>
            <person name="Whitman W."/>
        </authorList>
    </citation>
    <scope>NUCLEOTIDE SEQUENCE [LARGE SCALE GENOMIC DNA]</scope>
    <source>
        <strain evidence="2 3">C29</strain>
    </source>
</reference>
<dbReference type="Proteomes" id="UP001516061">
    <property type="component" value="Unassembled WGS sequence"/>
</dbReference>
<sequence>MNDFKTPRTPTRLARRPLTLGTTLIAAAVLAACGGGGGSDGGTGGGTATTSAVALSGIASKGLMANADVKVHPVAADGSVDLTTTLAATTTDAEGRYSLSFDATVSRPYVVRVSAKADGSTTHLDEVTGTAQPLPAGFSMRSVITPSQAGTVTTSASITPFSEMVVAAAERAGGGISASNTAQAVSTVTQLLGFDPTAVSARPVGSAESEDEKKMAVMLAAVSQMASGGQLGCSGDDAGARTRCVVEALSASSSTSSLKLATGSGGTTVDVSGALNTALGTVLTTPKLSGSVPGSLLAGVVANLGCKDSGCTPATASGGSGSGGTTDSTATAIAAARLLFNEIRSDWGAMFSRGGASSLAGGAANVQAWRFRSAMEGVEVPVDMLVKDAGTMLMGVDLYNDLMAGRSAQTTRSRGGDSQGGQIAGACGLFTATDLSTRATGSADARVIGCRAVYRSSRSFTQNAIVTTEWVHGFTLEPQADGSFAYSSRARQRISSCNYAGTSCTVTANTVLQPALEASTGRLVPTLDALGAIRGFTLAGDLPGGFAKGSNTFGSHHHAIALSGSIATAADGLSASSQSDTYAVSGTLKAYSDASTEIGTLTLRRGQLALSTLTAGGSPVGTLADLDLLWTTPGAEFEGTLRLKDVVLTRSGESWVPTFGQLSGALRTTSDGVSTEFLKGTLEARISGAGSYDEREADSASNRFGVDLTLTGTVTAPQRPVLEFTLGTTMHSDQDKPDAVSFQYRTLVGGAPRMVVSGTATPGSDGSGARFMLREATSRLSLGWTGQPSSAELKSGDTLIGRIDAATRMLTFTDGSFVSLDIGL</sequence>
<dbReference type="RefSeq" id="WP_173807556.1">
    <property type="nucleotide sequence ID" value="NZ_JABSNM010000032.1"/>
</dbReference>
<proteinExistence type="predicted"/>
<keyword evidence="3" id="KW-1185">Reference proteome</keyword>
<keyword evidence="1" id="KW-0732">Signal</keyword>